<name>A0ABC8C3V3_9ACTN</name>
<protein>
    <recommendedName>
        <fullName evidence="3">DUF5348 domain-containing protein</fullName>
    </recommendedName>
</protein>
<reference evidence="1 2" key="1">
    <citation type="submission" date="2017-04" db="EMBL/GenBank/DDBJ databases">
        <title>The complete genome sequence of Streptomyces albolongus YIM 101047, the producer of novel bafilomycins and novel odoriferous sesquiterpenoids.</title>
        <authorList>
            <person name="Yin M."/>
            <person name="Jiang Y."/>
        </authorList>
    </citation>
    <scope>NUCLEOTIDE SEQUENCE [LARGE SCALE GENOMIC DNA]</scope>
    <source>
        <strain evidence="1 2">YIM 101047</strain>
    </source>
</reference>
<evidence type="ECO:0008006" key="3">
    <source>
        <dbReference type="Google" id="ProtNLM"/>
    </source>
</evidence>
<organism evidence="1 2">
    <name type="scientific">Kitasatospora albolonga</name>
    <dbReference type="NCBI Taxonomy" id="68173"/>
    <lineage>
        <taxon>Bacteria</taxon>
        <taxon>Bacillati</taxon>
        <taxon>Actinomycetota</taxon>
        <taxon>Actinomycetes</taxon>
        <taxon>Kitasatosporales</taxon>
        <taxon>Streptomycetaceae</taxon>
        <taxon>Kitasatospora</taxon>
    </lineage>
</organism>
<accession>A0ABC8C3V3</accession>
<gene>
    <name evidence="1" type="ORF">B7C62_13020</name>
</gene>
<dbReference type="EMBL" id="CP020563">
    <property type="protein sequence ID" value="ARF77138.1"/>
    <property type="molecule type" value="Genomic_DNA"/>
</dbReference>
<dbReference type="AlphaFoldDB" id="A0ABC8C3V3"/>
<proteinExistence type="predicted"/>
<evidence type="ECO:0000313" key="1">
    <source>
        <dbReference type="EMBL" id="ARF77138.1"/>
    </source>
</evidence>
<sequence length="78" mass="8365">MDMKLAAADGPARITFEPGGTAFTLAAGEFITLRLDPGLAPAVEIAVWSNGISVWLPYPGESDYIVLDSEGREVARLW</sequence>
<keyword evidence="2" id="KW-1185">Reference proteome</keyword>
<dbReference type="KEGG" id="kab:B7C62_13020"/>
<dbReference type="Proteomes" id="UP000192251">
    <property type="component" value="Chromosome"/>
</dbReference>
<evidence type="ECO:0000313" key="2">
    <source>
        <dbReference type="Proteomes" id="UP000192251"/>
    </source>
</evidence>